<dbReference type="GeneID" id="112922134"/>
<protein>
    <submittedName>
        <fullName evidence="2">Uncharacterized protein</fullName>
    </submittedName>
</protein>
<gene>
    <name evidence="2" type="primary">LOC112922134</name>
</gene>
<reference evidence="2" key="1">
    <citation type="submission" date="2025-08" db="UniProtKB">
        <authorList>
            <consortium name="RefSeq"/>
        </authorList>
    </citation>
    <scope>IDENTIFICATION</scope>
    <source>
        <tissue evidence="2">Cell line</tissue>
    </source>
</reference>
<sequence length="223" mass="24888">MYMKGGHKTSPGPRRGEKLRVYLSWWASSARMYRTGILMWPFLEKTISSKKFCPFGCYLHCISADKTWKISQIVSVAQLNHKIGDLGSLIVQLRLVHCSVCLMRLKTMAKRSWKSFPSISIRSLSISVNPENCTMEEVELIKTTATEARPCLCPAHVPSQSVHALIVCLSIPSSGVILEDTNTSFTTGSDHCLGTWNKTDHDGDITGRVYTVCRISNQPRPAL</sequence>
<proteinExistence type="predicted"/>
<name>A0ABM4ZFU7_VULVU</name>
<dbReference type="Proteomes" id="UP001652641">
    <property type="component" value="Unplaced"/>
</dbReference>
<accession>A0ABM4ZFU7</accession>
<organism evidence="1 2">
    <name type="scientific">Vulpes vulpes</name>
    <name type="common">Red fox</name>
    <dbReference type="NCBI Taxonomy" id="9627"/>
    <lineage>
        <taxon>Eukaryota</taxon>
        <taxon>Metazoa</taxon>
        <taxon>Chordata</taxon>
        <taxon>Craniata</taxon>
        <taxon>Vertebrata</taxon>
        <taxon>Euteleostomi</taxon>
        <taxon>Mammalia</taxon>
        <taxon>Eutheria</taxon>
        <taxon>Laurasiatheria</taxon>
        <taxon>Carnivora</taxon>
        <taxon>Caniformia</taxon>
        <taxon>Canidae</taxon>
        <taxon>Vulpes</taxon>
    </lineage>
</organism>
<dbReference type="RefSeq" id="XP_072601415.1">
    <property type="nucleotide sequence ID" value="XM_072745314.1"/>
</dbReference>
<evidence type="ECO:0000313" key="1">
    <source>
        <dbReference type="Proteomes" id="UP001652641"/>
    </source>
</evidence>
<evidence type="ECO:0000313" key="2">
    <source>
        <dbReference type="RefSeq" id="XP_072601415.1"/>
    </source>
</evidence>
<keyword evidence="1" id="KW-1185">Reference proteome</keyword>